<dbReference type="Pfam" id="PF12542">
    <property type="entry name" value="CWC25"/>
    <property type="match status" value="1"/>
</dbReference>
<dbReference type="InterPro" id="IPR001680">
    <property type="entry name" value="WD40_rpt"/>
</dbReference>
<keyword evidence="11" id="KW-0508">mRNA splicing</keyword>
<evidence type="ECO:0000313" key="18">
    <source>
        <dbReference type="Proteomes" id="UP000678499"/>
    </source>
</evidence>
<keyword evidence="5 14" id="KW-0853">WD repeat</keyword>
<dbReference type="GO" id="GO:0080008">
    <property type="term" value="C:Cul4-RING E3 ubiquitin ligase complex"/>
    <property type="evidence" value="ECO:0007669"/>
    <property type="project" value="TreeGrafter"/>
</dbReference>
<keyword evidence="4" id="KW-0963">Cytoplasm</keyword>
<proteinExistence type="inferred from homology"/>
<feature type="domain" description="DDB1- and CUL4-associated factor 12 beta-propeller" evidence="16">
    <location>
        <begin position="778"/>
        <end position="1151"/>
    </location>
</feature>
<evidence type="ECO:0000256" key="3">
    <source>
        <dbReference type="ARBA" id="ARBA00004906"/>
    </source>
</evidence>
<evidence type="ECO:0000256" key="8">
    <source>
        <dbReference type="ARBA" id="ARBA00022737"/>
    </source>
</evidence>
<evidence type="ECO:0000313" key="17">
    <source>
        <dbReference type="EMBL" id="CAD7279784.1"/>
    </source>
</evidence>
<protein>
    <recommendedName>
        <fullName evidence="16">DDB1- and CUL4-associated factor 12 beta-propeller domain-containing protein</fullName>
    </recommendedName>
</protein>
<keyword evidence="9" id="KW-0833">Ubl conjugation pathway</keyword>
<evidence type="ECO:0000256" key="9">
    <source>
        <dbReference type="ARBA" id="ARBA00022786"/>
    </source>
</evidence>
<dbReference type="SUPFAM" id="SSF50978">
    <property type="entry name" value="WD40 repeat-like"/>
    <property type="match status" value="1"/>
</dbReference>
<evidence type="ECO:0000256" key="14">
    <source>
        <dbReference type="PROSITE-ProRule" id="PRU00221"/>
    </source>
</evidence>
<evidence type="ECO:0000256" key="6">
    <source>
        <dbReference type="ARBA" id="ARBA00022664"/>
    </source>
</evidence>
<dbReference type="InterPro" id="IPR022209">
    <property type="entry name" value="CWC25"/>
</dbReference>
<evidence type="ECO:0000256" key="1">
    <source>
        <dbReference type="ARBA" id="ARBA00004123"/>
    </source>
</evidence>
<comment type="subcellular location">
    <subcellularLocation>
        <location evidence="2">Cytoplasm</location>
    </subcellularLocation>
    <subcellularLocation>
        <location evidence="1">Nucleus</location>
    </subcellularLocation>
</comment>
<evidence type="ECO:0000256" key="13">
    <source>
        <dbReference type="ARBA" id="ARBA00038022"/>
    </source>
</evidence>
<organism evidence="17">
    <name type="scientific">Notodromas monacha</name>
    <dbReference type="NCBI Taxonomy" id="399045"/>
    <lineage>
        <taxon>Eukaryota</taxon>
        <taxon>Metazoa</taxon>
        <taxon>Ecdysozoa</taxon>
        <taxon>Arthropoda</taxon>
        <taxon>Crustacea</taxon>
        <taxon>Oligostraca</taxon>
        <taxon>Ostracoda</taxon>
        <taxon>Podocopa</taxon>
        <taxon>Podocopida</taxon>
        <taxon>Cypridocopina</taxon>
        <taxon>Cypridoidea</taxon>
        <taxon>Cyprididae</taxon>
        <taxon>Notodromas</taxon>
    </lineage>
</organism>
<dbReference type="OrthoDB" id="9610195at2759"/>
<evidence type="ECO:0000256" key="10">
    <source>
        <dbReference type="ARBA" id="ARBA00023054"/>
    </source>
</evidence>
<evidence type="ECO:0000256" key="11">
    <source>
        <dbReference type="ARBA" id="ARBA00023187"/>
    </source>
</evidence>
<comment type="pathway">
    <text evidence="3">Protein modification; protein ubiquitination.</text>
</comment>
<evidence type="ECO:0000256" key="2">
    <source>
        <dbReference type="ARBA" id="ARBA00004496"/>
    </source>
</evidence>
<evidence type="ECO:0000256" key="15">
    <source>
        <dbReference type="SAM" id="MobiDB-lite"/>
    </source>
</evidence>
<dbReference type="GO" id="GO:0006397">
    <property type="term" value="P:mRNA processing"/>
    <property type="evidence" value="ECO:0007669"/>
    <property type="project" value="UniProtKB-KW"/>
</dbReference>
<name>A0A7R9BQP8_9CRUS</name>
<feature type="region of interest" description="Disordered" evidence="15">
    <location>
        <begin position="565"/>
        <end position="596"/>
    </location>
</feature>
<evidence type="ECO:0000256" key="4">
    <source>
        <dbReference type="ARBA" id="ARBA00022490"/>
    </source>
</evidence>
<dbReference type="InterPro" id="IPR051191">
    <property type="entry name" value="DCAF12"/>
</dbReference>
<dbReference type="Proteomes" id="UP000678499">
    <property type="component" value="Unassembled WGS sequence"/>
</dbReference>
<dbReference type="GO" id="GO:0005681">
    <property type="term" value="C:spliceosomal complex"/>
    <property type="evidence" value="ECO:0007669"/>
    <property type="project" value="UniProtKB-KW"/>
</dbReference>
<keyword evidence="6" id="KW-0507">mRNA processing</keyword>
<dbReference type="GO" id="GO:0005737">
    <property type="term" value="C:cytoplasm"/>
    <property type="evidence" value="ECO:0007669"/>
    <property type="project" value="UniProtKB-SubCell"/>
</dbReference>
<feature type="compositionally biased region" description="Basic and acidic residues" evidence="15">
    <location>
        <begin position="583"/>
        <end position="596"/>
    </location>
</feature>
<evidence type="ECO:0000256" key="7">
    <source>
        <dbReference type="ARBA" id="ARBA00022728"/>
    </source>
</evidence>
<accession>A0A7R9BQP8</accession>
<evidence type="ECO:0000259" key="16">
    <source>
        <dbReference type="Pfam" id="PF23760"/>
    </source>
</evidence>
<dbReference type="InterPro" id="IPR056151">
    <property type="entry name" value="Beta-prop_DCAF12"/>
</dbReference>
<feature type="repeat" description="WD" evidence="14">
    <location>
        <begin position="901"/>
        <end position="941"/>
    </location>
</feature>
<dbReference type="Gene3D" id="2.130.10.10">
    <property type="entry name" value="YVTN repeat-like/Quinoprotein amine dehydrogenase"/>
    <property type="match status" value="1"/>
</dbReference>
<keyword evidence="18" id="KW-1185">Reference proteome</keyword>
<evidence type="ECO:0000256" key="12">
    <source>
        <dbReference type="ARBA" id="ARBA00023242"/>
    </source>
</evidence>
<keyword evidence="10" id="KW-0175">Coiled coil</keyword>
<dbReference type="Pfam" id="PF23760">
    <property type="entry name" value="Beta-prop_DCAF12"/>
    <property type="match status" value="1"/>
</dbReference>
<dbReference type="PANTHER" id="PTHR19860">
    <property type="entry name" value="DDB1- AND CUL4-ASSOCIATED FACTOR 12-RELATED"/>
    <property type="match status" value="1"/>
</dbReference>
<evidence type="ECO:0000256" key="5">
    <source>
        <dbReference type="ARBA" id="ARBA00022574"/>
    </source>
</evidence>
<dbReference type="PROSITE" id="PS50082">
    <property type="entry name" value="WD_REPEATS_2"/>
    <property type="match status" value="1"/>
</dbReference>
<dbReference type="EMBL" id="OA883821">
    <property type="protein sequence ID" value="CAD7279784.1"/>
    <property type="molecule type" value="Genomic_DNA"/>
</dbReference>
<sequence>MSDEKSEDFLTQTKVILRENLDILGSKDMHNPQVQRKFYRNKTLMVFLVFLMDTKDIELDALLVEIFFKMCSQVAGREALLRTEHFMDGLKDLQRSSVKRSIETESMLFTVVQKLREHGKESRVGKLDPSFRRKSTAPLKTINAGIKSSLIVLKLDGVESAEDQEDIKKILVEVPGVLSFYFDSKNRDRVNIRAKENVSPLRLAAAISNAGNFLCYLVKKREGDQNENGEDLLLLKPEEGGNLDLSYFPDETIYDGNAPALVNTSFSVGAGVVNTAASWISAAAGLIRRPFWKLIPEKMEWMYKGPGQSSADKEEYLLGKPIDKTFEESHRLGGSIVDATPAPLLGKIRSESRVDVDLARKVTEDPLVKIRLAERDKLKHARDKYIAQNLGKKNQDKHVKQDDSIDDILHGKLRRFFEVTDADANMDYDYSITQIPGSRRRDWQTIAIQATTLLTKNQVEEKNQIIPDPSAMCLVTILLLLVFQEDATVLHPLENVKEYLLIRIPGNEDEKAPLEDIPVLRIRQRQGNATVLRVKPTSEGTAAVHLVVIIGKITRFRRKMTVLHHHVSRKNQKTKENVVPPRGETEKKQRSPGMHHEGTGWILEMTDQEEDLLQGLRAERIGLMGLELGLVLLITTGNEVLITVGVYEMVSVMRKPVYMTLPSTAHRVQIMVRRDNVSDENNDDDGGTRGVDFRVYDREPDQSEIPEALYLDASSSDDEIYEPTEDSDDFANCRPRYRVETVSKNFVDYHNMRQMGAGRFEYYGVEPEYATRYLLTHNMLSEQMIRLDRVDKIFSAEWLSDRQVVFGTKCNKLMVYNAMHRKVERIPSLARPTLASVGNNVRKRRKLEQLTALVSEPRDVKGGIHAVRINKSRTLLVTGGQQSCDVAVYALPTFDPVFVGAGAHDDLIFDIAWIDEQVFVSGSRDSSLAMWKVNSKDLRPAGGEDMPRCELRAPILKRKCKMGEKVRTMGFNSKYPEIVAISMNAFLHIFDPFTLKQKYSRRLPHLVENVCIAVDEVKDLYAIGSKSHTTLIDGRTLTSTDKISSRMHGWGIRSLSFLGDLLTMGTGNGQISFYDLRARKYLESSIHTGRFVTLKTSSGTVLSNDPSPEALNGVDPQPAIYTHCYDYSGTRLFAAGGPLQVGSQGNYASVWQ</sequence>
<keyword evidence="12" id="KW-0539">Nucleus</keyword>
<comment type="similarity">
    <text evidence="13">Belongs to the WD repeat DCAF12 family.</text>
</comment>
<keyword evidence="7" id="KW-0747">Spliceosome</keyword>
<dbReference type="SMART" id="SM00320">
    <property type="entry name" value="WD40"/>
    <property type="match status" value="3"/>
</dbReference>
<dbReference type="InterPro" id="IPR015943">
    <property type="entry name" value="WD40/YVTN_repeat-like_dom_sf"/>
</dbReference>
<gene>
    <name evidence="17" type="ORF">NMOB1V02_LOCUS7450</name>
</gene>
<dbReference type="InterPro" id="IPR036322">
    <property type="entry name" value="WD40_repeat_dom_sf"/>
</dbReference>
<dbReference type="AlphaFoldDB" id="A0A7R9BQP8"/>
<keyword evidence="8" id="KW-0677">Repeat</keyword>
<dbReference type="GO" id="GO:0008380">
    <property type="term" value="P:RNA splicing"/>
    <property type="evidence" value="ECO:0007669"/>
    <property type="project" value="UniProtKB-KW"/>
</dbReference>
<dbReference type="EMBL" id="CAJPEX010001784">
    <property type="protein sequence ID" value="CAG0919936.1"/>
    <property type="molecule type" value="Genomic_DNA"/>
</dbReference>
<reference evidence="17" key="1">
    <citation type="submission" date="2020-11" db="EMBL/GenBank/DDBJ databases">
        <authorList>
            <person name="Tran Van P."/>
        </authorList>
    </citation>
    <scope>NUCLEOTIDE SEQUENCE</scope>
</reference>
<dbReference type="PANTHER" id="PTHR19860:SF16">
    <property type="entry name" value="DDB1- AND CUL4-ASSOCIATED FACTOR 12"/>
    <property type="match status" value="1"/>
</dbReference>